<comment type="caution">
    <text evidence="1">The sequence shown here is derived from an EMBL/GenBank/DDBJ whole genome shotgun (WGS) entry which is preliminary data.</text>
</comment>
<name>A0ABT1BY58_9BACT</name>
<protein>
    <submittedName>
        <fullName evidence="1">Uncharacterized protein</fullName>
    </submittedName>
</protein>
<proteinExistence type="predicted"/>
<dbReference type="EMBL" id="JAMXLY010000035">
    <property type="protein sequence ID" value="MCO6026006.1"/>
    <property type="molecule type" value="Genomic_DNA"/>
</dbReference>
<evidence type="ECO:0000313" key="2">
    <source>
        <dbReference type="Proteomes" id="UP001204015"/>
    </source>
</evidence>
<gene>
    <name evidence="1" type="ORF">NG821_09170</name>
</gene>
<evidence type="ECO:0000313" key="1">
    <source>
        <dbReference type="EMBL" id="MCO6026006.1"/>
    </source>
</evidence>
<dbReference type="RefSeq" id="WP_252761363.1">
    <property type="nucleotide sequence ID" value="NZ_JAMXLY010000035.1"/>
</dbReference>
<keyword evidence="2" id="KW-1185">Reference proteome</keyword>
<accession>A0ABT1BY58</accession>
<organism evidence="1 2">
    <name type="scientific">Segatella cerevisiae</name>
    <dbReference type="NCBI Taxonomy" id="2053716"/>
    <lineage>
        <taxon>Bacteria</taxon>
        <taxon>Pseudomonadati</taxon>
        <taxon>Bacteroidota</taxon>
        <taxon>Bacteroidia</taxon>
        <taxon>Bacteroidales</taxon>
        <taxon>Prevotellaceae</taxon>
        <taxon>Segatella</taxon>
    </lineage>
</organism>
<dbReference type="Proteomes" id="UP001204015">
    <property type="component" value="Unassembled WGS sequence"/>
</dbReference>
<sequence>MDHSKVVYKTLADIRFRKELLKNDILKDDHRIEGLWNDLFHQPEAFKKGATPSKRLHGLMSIGTGAVDGIILGWKLYRKFKKK</sequence>
<reference evidence="1 2" key="1">
    <citation type="submission" date="2022-06" db="EMBL/GenBank/DDBJ databases">
        <title>A taxonomic note on the genus Prevotella: Description of four novel genera and emended description of the genera Hallella and Xylanibacter.</title>
        <authorList>
            <person name="Hitch T.C.A."/>
        </authorList>
    </citation>
    <scope>NUCLEOTIDE SEQUENCE [LARGE SCALE GENOMIC DNA]</scope>
    <source>
        <strain evidence="1 2">DSM 100619</strain>
    </source>
</reference>